<evidence type="ECO:0000259" key="1">
    <source>
        <dbReference type="Pfam" id="PF00551"/>
    </source>
</evidence>
<dbReference type="InterPro" id="IPR036477">
    <property type="entry name" value="Formyl_transf_N_sf"/>
</dbReference>
<keyword evidence="3" id="KW-1185">Reference proteome</keyword>
<organism evidence="2 3">
    <name type="scientific">Bradyrhizobium algeriense</name>
    <dbReference type="NCBI Taxonomy" id="634784"/>
    <lineage>
        <taxon>Bacteria</taxon>
        <taxon>Pseudomonadati</taxon>
        <taxon>Pseudomonadota</taxon>
        <taxon>Alphaproteobacteria</taxon>
        <taxon>Hyphomicrobiales</taxon>
        <taxon>Nitrobacteraceae</taxon>
        <taxon>Bradyrhizobium</taxon>
    </lineage>
</organism>
<dbReference type="RefSeq" id="WP_334478688.1">
    <property type="nucleotide sequence ID" value="NZ_JAZHRV010000001.1"/>
</dbReference>
<dbReference type="GO" id="GO:0004479">
    <property type="term" value="F:methionyl-tRNA formyltransferase activity"/>
    <property type="evidence" value="ECO:0007669"/>
    <property type="project" value="UniProtKB-EC"/>
</dbReference>
<dbReference type="InterPro" id="IPR002376">
    <property type="entry name" value="Formyl_transf_N"/>
</dbReference>
<proteinExistence type="predicted"/>
<dbReference type="SUPFAM" id="SSF53328">
    <property type="entry name" value="Formyltransferase"/>
    <property type="match status" value="1"/>
</dbReference>
<dbReference type="Proteomes" id="UP001364224">
    <property type="component" value="Unassembled WGS sequence"/>
</dbReference>
<gene>
    <name evidence="2" type="ORF">V1286_001582</name>
</gene>
<dbReference type="Gene3D" id="3.40.50.12230">
    <property type="match status" value="1"/>
</dbReference>
<comment type="caution">
    <text evidence="2">The sequence shown here is derived from an EMBL/GenBank/DDBJ whole genome shotgun (WGS) entry which is preliminary data.</text>
</comment>
<dbReference type="EMBL" id="JAZHRV010000001">
    <property type="protein sequence ID" value="MEH2554053.1"/>
    <property type="molecule type" value="Genomic_DNA"/>
</dbReference>
<evidence type="ECO:0000313" key="2">
    <source>
        <dbReference type="EMBL" id="MEH2554053.1"/>
    </source>
</evidence>
<keyword evidence="2" id="KW-0808">Transferase</keyword>
<protein>
    <submittedName>
        <fullName evidence="2">Methionyl-tRNA formyltransferase</fullName>
        <ecNumber evidence="2">2.1.2.9</ecNumber>
    </submittedName>
</protein>
<evidence type="ECO:0000313" key="3">
    <source>
        <dbReference type="Proteomes" id="UP001364224"/>
    </source>
</evidence>
<accession>A0ABU8B699</accession>
<reference evidence="2 3" key="1">
    <citation type="submission" date="2024-02" db="EMBL/GenBank/DDBJ databases">
        <title>Adaptive strategies in a cosmopolitan and abundant soil bacterium.</title>
        <authorList>
            <person name="Carini P."/>
        </authorList>
    </citation>
    <scope>NUCLEOTIDE SEQUENCE [LARGE SCALE GENOMIC DNA]</scope>
    <source>
        <strain evidence="2 3">AZCC 1608</strain>
    </source>
</reference>
<sequence length="216" mass="24417">MKVSVLCSSTTHPVYPHLEQWVRGAAANHRVELVRQKGELTGGDILFLISCHEIISPEDRQKYGATLVIHASDLPEGRGWSPHIWQILEGKNRIVVSLIEAQDPVDTGAIWAQRHLVLEGHELSDEINAGLFAIELELMDHALEIIGSGKPVPQDDRPPSYYRRRTLEDSRLDPSRSIAEQFDLLRVADPQRFPAFFDLRGRRYLVRIEKAGASDE</sequence>
<dbReference type="EC" id="2.1.2.9" evidence="2"/>
<dbReference type="Pfam" id="PF00551">
    <property type="entry name" value="Formyl_trans_N"/>
    <property type="match status" value="1"/>
</dbReference>
<feature type="domain" description="Formyl transferase N-terminal" evidence="1">
    <location>
        <begin position="34"/>
        <end position="130"/>
    </location>
</feature>
<name>A0ABU8B699_9BRAD</name>